<dbReference type="AlphaFoldDB" id="A0A401XIE1"/>
<evidence type="ECO:0000256" key="1">
    <source>
        <dbReference type="ARBA" id="ARBA00004651"/>
    </source>
</evidence>
<dbReference type="CDD" id="cd10326">
    <property type="entry name" value="SLC5sbd_NIS-like"/>
    <property type="match status" value="1"/>
</dbReference>
<dbReference type="RefSeq" id="WP_124396856.1">
    <property type="nucleotide sequence ID" value="NZ_BHZE01000002.1"/>
</dbReference>
<evidence type="ECO:0000256" key="11">
    <source>
        <dbReference type="RuleBase" id="RU362091"/>
    </source>
</evidence>
<feature type="transmembrane region" description="Helical" evidence="12">
    <location>
        <begin position="176"/>
        <end position="200"/>
    </location>
</feature>
<feature type="transmembrane region" description="Helical" evidence="12">
    <location>
        <begin position="429"/>
        <end position="445"/>
    </location>
</feature>
<name>A0A401XIE1_9FLAO</name>
<keyword evidence="8" id="KW-0406">Ion transport</keyword>
<keyword evidence="7" id="KW-0915">Sodium</keyword>
<keyword evidence="10" id="KW-0739">Sodium transport</keyword>
<keyword evidence="9 12" id="KW-0472">Membrane</keyword>
<dbReference type="GO" id="GO:0015293">
    <property type="term" value="F:symporter activity"/>
    <property type="evidence" value="ECO:0007669"/>
    <property type="project" value="TreeGrafter"/>
</dbReference>
<proteinExistence type="inferred from homology"/>
<evidence type="ECO:0000256" key="12">
    <source>
        <dbReference type="SAM" id="Phobius"/>
    </source>
</evidence>
<organism evidence="13 14">
    <name type="scientific">Thermaurantimonas aggregans</name>
    <dbReference type="NCBI Taxonomy" id="2173829"/>
    <lineage>
        <taxon>Bacteria</taxon>
        <taxon>Pseudomonadati</taxon>
        <taxon>Bacteroidota</taxon>
        <taxon>Flavobacteriia</taxon>
        <taxon>Flavobacteriales</taxon>
        <taxon>Schleiferiaceae</taxon>
        <taxon>Thermaurantimonas</taxon>
    </lineage>
</organism>
<dbReference type="InterPro" id="IPR051163">
    <property type="entry name" value="Sodium:Solute_Symporter_SSF"/>
</dbReference>
<keyword evidence="5 12" id="KW-0812">Transmembrane</keyword>
<dbReference type="Proteomes" id="UP000286715">
    <property type="component" value="Unassembled WGS sequence"/>
</dbReference>
<feature type="transmembrane region" description="Helical" evidence="12">
    <location>
        <begin position="451"/>
        <end position="475"/>
    </location>
</feature>
<dbReference type="PANTHER" id="PTHR42985:SF47">
    <property type="entry name" value="INTEGRAL MEMBRANE TRANSPORT PROTEIN"/>
    <property type="match status" value="1"/>
</dbReference>
<evidence type="ECO:0000256" key="10">
    <source>
        <dbReference type="ARBA" id="ARBA00023201"/>
    </source>
</evidence>
<dbReference type="PROSITE" id="PS50283">
    <property type="entry name" value="NA_SOLUT_SYMP_3"/>
    <property type="match status" value="1"/>
</dbReference>
<comment type="caution">
    <text evidence="13">The sequence shown here is derived from an EMBL/GenBank/DDBJ whole genome shotgun (WGS) entry which is preliminary data.</text>
</comment>
<feature type="transmembrane region" description="Helical" evidence="12">
    <location>
        <begin position="152"/>
        <end position="169"/>
    </location>
</feature>
<dbReference type="Gene3D" id="1.20.1730.10">
    <property type="entry name" value="Sodium/glucose cotransporter"/>
    <property type="match status" value="1"/>
</dbReference>
<keyword evidence="14" id="KW-1185">Reference proteome</keyword>
<evidence type="ECO:0000313" key="14">
    <source>
        <dbReference type="Proteomes" id="UP000286715"/>
    </source>
</evidence>
<feature type="transmembrane region" description="Helical" evidence="12">
    <location>
        <begin position="119"/>
        <end position="146"/>
    </location>
</feature>
<evidence type="ECO:0000256" key="4">
    <source>
        <dbReference type="ARBA" id="ARBA00022475"/>
    </source>
</evidence>
<dbReference type="Pfam" id="PF00474">
    <property type="entry name" value="SSF"/>
    <property type="match status" value="1"/>
</dbReference>
<feature type="transmembrane region" description="Helical" evidence="12">
    <location>
        <begin position="397"/>
        <end position="417"/>
    </location>
</feature>
<evidence type="ECO:0000256" key="6">
    <source>
        <dbReference type="ARBA" id="ARBA00022989"/>
    </source>
</evidence>
<evidence type="ECO:0000256" key="2">
    <source>
        <dbReference type="ARBA" id="ARBA00006434"/>
    </source>
</evidence>
<gene>
    <name evidence="13" type="ORF">JCM31826_02640</name>
</gene>
<dbReference type="PANTHER" id="PTHR42985">
    <property type="entry name" value="SODIUM-COUPLED MONOCARBOXYLATE TRANSPORTER"/>
    <property type="match status" value="1"/>
</dbReference>
<keyword evidence="3" id="KW-0813">Transport</keyword>
<evidence type="ECO:0000256" key="9">
    <source>
        <dbReference type="ARBA" id="ARBA00023136"/>
    </source>
</evidence>
<dbReference type="InterPro" id="IPR001734">
    <property type="entry name" value="Na/solute_symporter"/>
</dbReference>
<dbReference type="GO" id="GO:0006814">
    <property type="term" value="P:sodium ion transport"/>
    <property type="evidence" value="ECO:0007669"/>
    <property type="project" value="UniProtKB-KW"/>
</dbReference>
<reference evidence="13 14" key="1">
    <citation type="submission" date="2018-11" db="EMBL/GenBank/DDBJ databases">
        <title>Schleiferia aggregans sp. nov., a moderately thermophilic heterotrophic bacterium isolated from microbial mats at a terrestrial hot spring.</title>
        <authorList>
            <person name="Iino T."/>
            <person name="Ohkuma M."/>
            <person name="Haruta S."/>
        </authorList>
    </citation>
    <scope>NUCLEOTIDE SEQUENCE [LARGE SCALE GENOMIC DNA]</scope>
    <source>
        <strain evidence="13 14">LA</strain>
    </source>
</reference>
<evidence type="ECO:0000256" key="5">
    <source>
        <dbReference type="ARBA" id="ARBA00022692"/>
    </source>
</evidence>
<feature type="transmembrane region" description="Helical" evidence="12">
    <location>
        <begin position="42"/>
        <end position="65"/>
    </location>
</feature>
<comment type="similarity">
    <text evidence="2 11">Belongs to the sodium:solute symporter (SSF) (TC 2.A.21) family.</text>
</comment>
<protein>
    <submittedName>
        <fullName evidence="13">Sodium/iodide co-transporter</fullName>
    </submittedName>
</protein>
<feature type="transmembrane region" description="Helical" evidence="12">
    <location>
        <begin position="371"/>
        <end position="391"/>
    </location>
</feature>
<dbReference type="GO" id="GO:0005886">
    <property type="term" value="C:plasma membrane"/>
    <property type="evidence" value="ECO:0007669"/>
    <property type="project" value="UniProtKB-SubCell"/>
</dbReference>
<evidence type="ECO:0000256" key="7">
    <source>
        <dbReference type="ARBA" id="ARBA00023053"/>
    </source>
</evidence>
<feature type="transmembrane region" description="Helical" evidence="12">
    <location>
        <begin position="235"/>
        <end position="252"/>
    </location>
</feature>
<evidence type="ECO:0000256" key="8">
    <source>
        <dbReference type="ARBA" id="ARBA00023065"/>
    </source>
</evidence>
<feature type="transmembrane region" description="Helical" evidence="12">
    <location>
        <begin position="273"/>
        <end position="300"/>
    </location>
</feature>
<keyword evidence="4" id="KW-1003">Cell membrane</keyword>
<feature type="transmembrane region" description="Helical" evidence="12">
    <location>
        <begin position="320"/>
        <end position="340"/>
    </location>
</feature>
<comment type="subcellular location">
    <subcellularLocation>
        <location evidence="1">Cell membrane</location>
        <topology evidence="1">Multi-pass membrane protein</topology>
    </subcellularLocation>
</comment>
<keyword evidence="6 12" id="KW-1133">Transmembrane helix</keyword>
<evidence type="ECO:0000313" key="13">
    <source>
        <dbReference type="EMBL" id="GCD76782.1"/>
    </source>
</evidence>
<dbReference type="InterPro" id="IPR038377">
    <property type="entry name" value="Na/Glc_symporter_sf"/>
</dbReference>
<sequence length="479" mass="53994">MSLPYFILTLILGYFSLLFVISRKKSRGDNFFFFTGGRNAHWLMISVGMIGASLSGVTFISIPGWVKTQNMAYMQMVLGYLAGYAIIATILLPLYYRLQLISIYQYLKVRFGPVGYKTGASFFILSRLFGAGFRLYLVALILHTLVFEHFGWPFWATVSLSIGMIYLYTQRGGIGTIIYTDVVQTVFMLGALIATVTFIWRDFNMSDESLFGYIYSNPLSKVWFFDHFLSDGRHFVKQFLGGMFIAITMTGLDQDMMQKNLACRNLKDAQKNMMLFSVMLLPVNLIFLSLGVLLYDWAALHGIEATGDRLFAAVAFSPDAPQILGILFILGVIAAAYSSADSALTALTTSFTVDILGLELIENQRTRRIRILTHLAMSAAMLILIVIFKYFVSESVINEIFTIAGFTYGPLLGLYVVGMFTRWQVNDRWIPIAAIAGPLLTYLLKKNSLVWFGYTFSFELILINGALVIFGLWLLRIHK</sequence>
<feature type="transmembrane region" description="Helical" evidence="12">
    <location>
        <begin position="6"/>
        <end position="22"/>
    </location>
</feature>
<dbReference type="OrthoDB" id="891563at2"/>
<feature type="transmembrane region" description="Helical" evidence="12">
    <location>
        <begin position="77"/>
        <end position="98"/>
    </location>
</feature>
<accession>A0A401XIE1</accession>
<evidence type="ECO:0000256" key="3">
    <source>
        <dbReference type="ARBA" id="ARBA00022448"/>
    </source>
</evidence>
<dbReference type="EMBL" id="BHZE01000002">
    <property type="protein sequence ID" value="GCD76782.1"/>
    <property type="molecule type" value="Genomic_DNA"/>
</dbReference>